<organism evidence="1 2">
    <name type="scientific">Colletotrichum truncatum</name>
    <name type="common">Anthracnose fungus</name>
    <name type="synonym">Colletotrichum capsici</name>
    <dbReference type="NCBI Taxonomy" id="5467"/>
    <lineage>
        <taxon>Eukaryota</taxon>
        <taxon>Fungi</taxon>
        <taxon>Dikarya</taxon>
        <taxon>Ascomycota</taxon>
        <taxon>Pezizomycotina</taxon>
        <taxon>Sordariomycetes</taxon>
        <taxon>Hypocreomycetidae</taxon>
        <taxon>Glomerellales</taxon>
        <taxon>Glomerellaceae</taxon>
        <taxon>Colletotrichum</taxon>
        <taxon>Colletotrichum truncatum species complex</taxon>
    </lineage>
</organism>
<proteinExistence type="predicted"/>
<protein>
    <submittedName>
        <fullName evidence="1">Uncharacterized protein</fullName>
    </submittedName>
</protein>
<keyword evidence="2" id="KW-1185">Reference proteome</keyword>
<gene>
    <name evidence="1" type="ORF">CTRU02_214695</name>
</gene>
<dbReference type="Proteomes" id="UP000805649">
    <property type="component" value="Unassembled WGS sequence"/>
</dbReference>
<evidence type="ECO:0000313" key="1">
    <source>
        <dbReference type="EMBL" id="KAL0930620.1"/>
    </source>
</evidence>
<comment type="caution">
    <text evidence="1">The sequence shown here is derived from an EMBL/GenBank/DDBJ whole genome shotgun (WGS) entry which is preliminary data.</text>
</comment>
<sequence length="66" mass="6751">MYFLKHIATVLPVLLLSTAGVQAKCTEESIGTPGFNGGNCNPGKTLCGAGQTGGYSIRCCDNPGCN</sequence>
<accession>A0ACC3YFI7</accession>
<reference evidence="1 2" key="1">
    <citation type="journal article" date="2020" name="Phytopathology">
        <title>Genome Sequence Resources of Colletotrichum truncatum, C. plurivorum, C. musicola, and C. sojae: Four Species Pathogenic to Soybean (Glycine max).</title>
        <authorList>
            <person name="Rogerio F."/>
            <person name="Boufleur T.R."/>
            <person name="Ciampi-Guillardi M."/>
            <person name="Sukno S.A."/>
            <person name="Thon M.R."/>
            <person name="Massola Junior N.S."/>
            <person name="Baroncelli R."/>
        </authorList>
    </citation>
    <scope>NUCLEOTIDE SEQUENCE [LARGE SCALE GENOMIC DNA]</scope>
    <source>
        <strain evidence="1 2">CMES1059</strain>
    </source>
</reference>
<dbReference type="EMBL" id="VUJX02000011">
    <property type="protein sequence ID" value="KAL0930620.1"/>
    <property type="molecule type" value="Genomic_DNA"/>
</dbReference>
<name>A0ACC3YFI7_COLTU</name>
<evidence type="ECO:0000313" key="2">
    <source>
        <dbReference type="Proteomes" id="UP000805649"/>
    </source>
</evidence>